<proteinExistence type="predicted"/>
<protein>
    <recommendedName>
        <fullName evidence="1">Hedgehog/Intein (Hint) domain-containing protein</fullName>
    </recommendedName>
</protein>
<feature type="domain" description="Hedgehog/Intein (Hint)" evidence="1">
    <location>
        <begin position="26"/>
        <end position="156"/>
    </location>
</feature>
<organism evidence="2 3">
    <name type="scientific">Thalassovita autumnalis</name>
    <dbReference type="NCBI Taxonomy" id="2072972"/>
    <lineage>
        <taxon>Bacteria</taxon>
        <taxon>Pseudomonadati</taxon>
        <taxon>Pseudomonadota</taxon>
        <taxon>Alphaproteobacteria</taxon>
        <taxon>Rhodobacterales</taxon>
        <taxon>Roseobacteraceae</taxon>
        <taxon>Thalassovita</taxon>
    </lineage>
</organism>
<gene>
    <name evidence="2" type="ORF">TL5120_00247</name>
</gene>
<dbReference type="Pfam" id="PF13403">
    <property type="entry name" value="Hint_2"/>
    <property type="match status" value="1"/>
</dbReference>
<evidence type="ECO:0000259" key="1">
    <source>
        <dbReference type="Pfam" id="PF13403"/>
    </source>
</evidence>
<dbReference type="RefSeq" id="WP_082626120.1">
    <property type="nucleotide sequence ID" value="NZ_CYSC01000007.1"/>
</dbReference>
<sequence>MKPKTVGARRGGIATKAQSESIFGILPGTEILTLDGALPVEVLAPGDKIITRSSGVAMLKGVEHGYQMCETVRVRAGSLGHDRPGMDTVLPSHQKLLIRDWRAKALYGEPQKLIEAKSLIDGEYLRLQPKARHMVFRLYFDEPQVVYADGLELECATATIRMTA</sequence>
<dbReference type="InterPro" id="IPR028992">
    <property type="entry name" value="Hedgehog/Intein_dom"/>
</dbReference>
<dbReference type="AlphaFoldDB" id="A0A0N7LWZ4"/>
<reference evidence="2 3" key="1">
    <citation type="submission" date="2015-09" db="EMBL/GenBank/DDBJ databases">
        <authorList>
            <consortium name="Swine Surveillance"/>
        </authorList>
    </citation>
    <scope>NUCLEOTIDE SEQUENCE [LARGE SCALE GENOMIC DNA]</scope>
    <source>
        <strain evidence="2 3">5120</strain>
    </source>
</reference>
<evidence type="ECO:0000313" key="2">
    <source>
        <dbReference type="EMBL" id="CUH70471.1"/>
    </source>
</evidence>
<dbReference type="EMBL" id="CYSC01000007">
    <property type="protein sequence ID" value="CUH70471.1"/>
    <property type="molecule type" value="Genomic_DNA"/>
</dbReference>
<dbReference type="Proteomes" id="UP000051887">
    <property type="component" value="Unassembled WGS sequence"/>
</dbReference>
<evidence type="ECO:0000313" key="3">
    <source>
        <dbReference type="Proteomes" id="UP000051887"/>
    </source>
</evidence>
<name>A0A0N7LWZ4_9RHOB</name>
<accession>A0A0N7LWZ4</accession>